<dbReference type="AlphaFoldDB" id="A0A1M5L3D8"/>
<feature type="compositionally biased region" description="Polar residues" evidence="1">
    <location>
        <begin position="50"/>
        <end position="61"/>
    </location>
</feature>
<protein>
    <recommendedName>
        <fullName evidence="4">Cytochrome C551</fullName>
    </recommendedName>
</protein>
<dbReference type="PROSITE" id="PS51257">
    <property type="entry name" value="PROKAR_LIPOPROTEIN"/>
    <property type="match status" value="1"/>
</dbReference>
<reference evidence="3" key="1">
    <citation type="submission" date="2016-11" db="EMBL/GenBank/DDBJ databases">
        <authorList>
            <person name="Varghese N."/>
            <person name="Submissions S."/>
        </authorList>
    </citation>
    <scope>NUCLEOTIDE SEQUENCE [LARGE SCALE GENOMIC DNA]</scope>
    <source>
        <strain evidence="3">DSM 19055</strain>
    </source>
</reference>
<evidence type="ECO:0000313" key="2">
    <source>
        <dbReference type="EMBL" id="SHG59506.1"/>
    </source>
</evidence>
<dbReference type="Proteomes" id="UP000184047">
    <property type="component" value="Unassembled WGS sequence"/>
</dbReference>
<feature type="compositionally biased region" description="Low complexity" evidence="1">
    <location>
        <begin position="29"/>
        <end position="49"/>
    </location>
</feature>
<evidence type="ECO:0000256" key="1">
    <source>
        <dbReference type="SAM" id="MobiDB-lite"/>
    </source>
</evidence>
<dbReference type="eggNOG" id="ENOG50311EA">
    <property type="taxonomic scope" value="Bacteria"/>
</dbReference>
<organism evidence="2 3">
    <name type="scientific">Chryseobacterium oranimense</name>
    <dbReference type="NCBI Taxonomy" id="421058"/>
    <lineage>
        <taxon>Bacteria</taxon>
        <taxon>Pseudomonadati</taxon>
        <taxon>Bacteroidota</taxon>
        <taxon>Flavobacteriia</taxon>
        <taxon>Flavobacteriales</taxon>
        <taxon>Weeksellaceae</taxon>
        <taxon>Chryseobacterium group</taxon>
        <taxon>Chryseobacterium</taxon>
    </lineage>
</organism>
<keyword evidence="3" id="KW-1185">Reference proteome</keyword>
<evidence type="ECO:0000313" key="3">
    <source>
        <dbReference type="Proteomes" id="UP000184047"/>
    </source>
</evidence>
<dbReference type="STRING" id="421058.SAMN05421866_0939"/>
<dbReference type="RefSeq" id="WP_040998858.1">
    <property type="nucleotide sequence ID" value="NZ_FQWT01000001.1"/>
</dbReference>
<sequence>MKKFLIAAIGLGIIVVSCGTKESSMSSGTTDSTAVDTTRTATPNRTVTPSTTDSAKVTNPDTIKMKVDSMATTPPAK</sequence>
<dbReference type="EMBL" id="FQWT01000001">
    <property type="protein sequence ID" value="SHG59506.1"/>
    <property type="molecule type" value="Genomic_DNA"/>
</dbReference>
<accession>A0A1M5L3D8</accession>
<evidence type="ECO:0008006" key="4">
    <source>
        <dbReference type="Google" id="ProtNLM"/>
    </source>
</evidence>
<name>A0A1M5L3D8_9FLAO</name>
<feature type="region of interest" description="Disordered" evidence="1">
    <location>
        <begin position="21"/>
        <end position="61"/>
    </location>
</feature>
<gene>
    <name evidence="2" type="ORF">SAMN05421866_0939</name>
</gene>
<proteinExistence type="predicted"/>